<accession>A0A1M5N3P6</accession>
<dbReference type="OrthoDB" id="3566910at2"/>
<dbReference type="InterPro" id="IPR011335">
    <property type="entry name" value="Restrct_endonuc-II-like"/>
</dbReference>
<dbReference type="RefSeq" id="WP_083628782.1">
    <property type="nucleotide sequence ID" value="NZ_FQVX01000003.1"/>
</dbReference>
<dbReference type="AlphaFoldDB" id="A0A1M5N3P6"/>
<dbReference type="Proteomes" id="UP000184471">
    <property type="component" value="Unassembled WGS sequence"/>
</dbReference>
<protein>
    <submittedName>
        <fullName evidence="1">T/G mismatch-specific endonuclease</fullName>
    </submittedName>
</protein>
<proteinExistence type="predicted"/>
<gene>
    <name evidence="1" type="ORF">SAMN05444351_3399</name>
</gene>
<sequence length="292" mass="31535">MPPPLRPERLRGRVFRGADAVRLGLLTPAALRSSAWRRLYRGVYADAALPDDVGVRVRGALLLMPPAAVLSGRTAAWLHGAVELADTAAPVDVSVPTGVRFGPVAGLRVRQVALPSTDVVEVRTRRCTSATRTALDLARDEPLAEAVVALDVLLARDVVTRAELQHALAAPPSSRGIRRARRAVELADPRAESPQESRLRVLLALAGLTPVPQYTVRDAEGGFVARVDLAFPDQRLAVEYDGAWHGAPQQLARDRRRLNRLTAAGWRVVFVTAADLRDPEALVARVVAALRS</sequence>
<dbReference type="STRING" id="1070870.SAMN05444351_3399"/>
<evidence type="ECO:0000313" key="2">
    <source>
        <dbReference type="Proteomes" id="UP000184471"/>
    </source>
</evidence>
<evidence type="ECO:0000313" key="1">
    <source>
        <dbReference type="EMBL" id="SHG84188.1"/>
    </source>
</evidence>
<keyword evidence="1" id="KW-0540">Nuclease</keyword>
<organism evidence="1 2">
    <name type="scientific">Geodermatophilus nigrescens</name>
    <dbReference type="NCBI Taxonomy" id="1070870"/>
    <lineage>
        <taxon>Bacteria</taxon>
        <taxon>Bacillati</taxon>
        <taxon>Actinomycetota</taxon>
        <taxon>Actinomycetes</taxon>
        <taxon>Geodermatophilales</taxon>
        <taxon>Geodermatophilaceae</taxon>
        <taxon>Geodermatophilus</taxon>
    </lineage>
</organism>
<dbReference type="Gene3D" id="3.40.960.10">
    <property type="entry name" value="VSR Endonuclease"/>
    <property type="match status" value="1"/>
</dbReference>
<reference evidence="1 2" key="1">
    <citation type="submission" date="2016-11" db="EMBL/GenBank/DDBJ databases">
        <authorList>
            <person name="Jaros S."/>
            <person name="Januszkiewicz K."/>
            <person name="Wedrychowicz H."/>
        </authorList>
    </citation>
    <scope>NUCLEOTIDE SEQUENCE [LARGE SCALE GENOMIC DNA]</scope>
    <source>
        <strain evidence="1 2">DSM 45408</strain>
    </source>
</reference>
<keyword evidence="1" id="KW-0255">Endonuclease</keyword>
<keyword evidence="1" id="KW-0378">Hydrolase</keyword>
<dbReference type="SUPFAM" id="SSF52980">
    <property type="entry name" value="Restriction endonuclease-like"/>
    <property type="match status" value="1"/>
</dbReference>
<name>A0A1M5N3P6_9ACTN</name>
<dbReference type="EMBL" id="FQVX01000003">
    <property type="protein sequence ID" value="SHG84188.1"/>
    <property type="molecule type" value="Genomic_DNA"/>
</dbReference>
<keyword evidence="2" id="KW-1185">Reference proteome</keyword>
<dbReference type="GO" id="GO:0004519">
    <property type="term" value="F:endonuclease activity"/>
    <property type="evidence" value="ECO:0007669"/>
    <property type="project" value="UniProtKB-KW"/>
</dbReference>